<dbReference type="InterPro" id="IPR001452">
    <property type="entry name" value="SH3_domain"/>
</dbReference>
<dbReference type="SUPFAM" id="SSF50044">
    <property type="entry name" value="SH3-domain"/>
    <property type="match status" value="1"/>
</dbReference>
<keyword evidence="1 2" id="KW-0728">SH3 domain</keyword>
<comment type="caution">
    <text evidence="5">The sequence shown here is derived from an EMBL/GenBank/DDBJ whole genome shotgun (WGS) entry which is preliminary data.</text>
</comment>
<dbReference type="EMBL" id="MLAK01000837">
    <property type="protein sequence ID" value="OHT03208.1"/>
    <property type="molecule type" value="Genomic_DNA"/>
</dbReference>
<evidence type="ECO:0000313" key="5">
    <source>
        <dbReference type="EMBL" id="OHT03208.1"/>
    </source>
</evidence>
<reference evidence="5" key="1">
    <citation type="submission" date="2016-10" db="EMBL/GenBank/DDBJ databases">
        <authorList>
            <person name="Benchimol M."/>
            <person name="Almeida L.G."/>
            <person name="Vasconcelos A.T."/>
            <person name="Perreira-Neves A."/>
            <person name="Rosa I.A."/>
            <person name="Tasca T."/>
            <person name="Bogo M.R."/>
            <person name="de Souza W."/>
        </authorList>
    </citation>
    <scope>NUCLEOTIDE SEQUENCE [LARGE SCALE GENOMIC DNA]</scope>
    <source>
        <strain evidence="5">K</strain>
    </source>
</reference>
<evidence type="ECO:0000256" key="3">
    <source>
        <dbReference type="SAM" id="MobiDB-lite"/>
    </source>
</evidence>
<dbReference type="GeneID" id="94841537"/>
<feature type="region of interest" description="Disordered" evidence="3">
    <location>
        <begin position="100"/>
        <end position="141"/>
    </location>
</feature>
<dbReference type="AlphaFoldDB" id="A0A1J4JXM1"/>
<gene>
    <name evidence="5" type="ORF">TRFO_29522</name>
</gene>
<sequence>MIFRHFRNCQHLDSQITQYLSDFKSGHDIFKTIILSKPKSLMQFIESQSQTVDRLNSSSPLSLKPSFLKNARRGSAETGKIDDSTIRIINSNSNLCPFNNDTDSNGNSQSLPDPCYSPLSNRGGRTRGGPFHTRSKSQNSQFISNDLLKSDQSSNSILFQSQDETNDSSQQDSAQECQSPSSNLNNIMPTQAFNSQRPHSFLNSNITMNSQIQERIEIPGFPGSQHDAFTVFSNYINYFFEYFLNYVKKLDPQFDSLEINTKAIDQLQFAYKQNENYKNLLQSYIGNKKKDIQKYNKIVNEKIAKGHCRTVTALDVYKNVKGIRKGVDKPEIISAANQNLNEYKTHVELLKNDIKKRILQIKMLVEEMKKNNAQFEYNMKNLGYSLFKNVQNVIKFEDDFRLFLGTYKIVRYDIQCHSFIPIDMKHPVFAQVSTSPAINVAIPPIYPIAMAYVNSNFVGKYENELTLTKGKIVLLMEPTDQNWVLVMNPFTRATGFAPSKNLVVIGDALGVVLKEYRAKDQSIYQKGDYVAISYHQKTNMTDRWAVYSINNERTEIPKEVVGIIYDKL</sequence>
<protein>
    <recommendedName>
        <fullName evidence="4">SH3 domain-containing protein</fullName>
    </recommendedName>
</protein>
<name>A0A1J4JXM1_9EUKA</name>
<feature type="compositionally biased region" description="Polar residues" evidence="3">
    <location>
        <begin position="100"/>
        <end position="111"/>
    </location>
</feature>
<dbReference type="RefSeq" id="XP_068356344.1">
    <property type="nucleotide sequence ID" value="XM_068506833.1"/>
</dbReference>
<organism evidence="5 6">
    <name type="scientific">Tritrichomonas foetus</name>
    <dbReference type="NCBI Taxonomy" id="1144522"/>
    <lineage>
        <taxon>Eukaryota</taxon>
        <taxon>Metamonada</taxon>
        <taxon>Parabasalia</taxon>
        <taxon>Tritrichomonadida</taxon>
        <taxon>Tritrichomonadidae</taxon>
        <taxon>Tritrichomonas</taxon>
    </lineage>
</organism>
<evidence type="ECO:0000256" key="2">
    <source>
        <dbReference type="PROSITE-ProRule" id="PRU00192"/>
    </source>
</evidence>
<feature type="region of interest" description="Disordered" evidence="3">
    <location>
        <begin position="161"/>
        <end position="180"/>
    </location>
</feature>
<evidence type="ECO:0000259" key="4">
    <source>
        <dbReference type="PROSITE" id="PS50002"/>
    </source>
</evidence>
<proteinExistence type="predicted"/>
<keyword evidence="6" id="KW-1185">Reference proteome</keyword>
<dbReference type="VEuPathDB" id="TrichDB:TRFO_29522"/>
<accession>A0A1J4JXM1</accession>
<dbReference type="Proteomes" id="UP000179807">
    <property type="component" value="Unassembled WGS sequence"/>
</dbReference>
<evidence type="ECO:0000313" key="6">
    <source>
        <dbReference type="Proteomes" id="UP000179807"/>
    </source>
</evidence>
<evidence type="ECO:0000256" key="1">
    <source>
        <dbReference type="ARBA" id="ARBA00022443"/>
    </source>
</evidence>
<feature type="domain" description="SH3" evidence="4">
    <location>
        <begin position="446"/>
        <end position="507"/>
    </location>
</feature>
<dbReference type="InterPro" id="IPR036028">
    <property type="entry name" value="SH3-like_dom_sf"/>
</dbReference>
<dbReference type="PROSITE" id="PS50002">
    <property type="entry name" value="SH3"/>
    <property type="match status" value="1"/>
</dbReference>
<dbReference type="OrthoDB" id="6108017at2759"/>